<gene>
    <name evidence="1" type="ORF">CWI82_01650</name>
</gene>
<reference evidence="1" key="1">
    <citation type="submission" date="2017-11" db="EMBL/GenBank/DDBJ databases">
        <title>Comparative genomic and phylogenomic analyses of the family Idiomarinaceae.</title>
        <authorList>
            <person name="Liu Y."/>
            <person name="Shao Z."/>
        </authorList>
    </citation>
    <scope>NUCLEOTIDE SEQUENCE</scope>
    <source>
        <strain evidence="1">PIN1</strain>
    </source>
</reference>
<dbReference type="EMBL" id="PIQJ01000001">
    <property type="protein sequence ID" value="RZQ56044.1"/>
    <property type="molecule type" value="Genomic_DNA"/>
</dbReference>
<protein>
    <submittedName>
        <fullName evidence="1">Peptidase</fullName>
    </submittedName>
</protein>
<evidence type="ECO:0000313" key="1">
    <source>
        <dbReference type="EMBL" id="RZQ56044.1"/>
    </source>
</evidence>
<sequence>MTEQQYPIGTPGQPWGAEEKQQWLQQQSVKRSYFDDVVTQINQLHDQFDVEQYGALEYPNNTFPLFLLKTRDWDDKKPNVLVTGGVHGYETSGVHGALAFAKQHAEHYSQWFNILIAPCISPWGYETINRWNPSAIDPNRSFKENSPAGECAAIMDYLASHKLEFVMHIDLHETTDTDNSEFRPALAARDGKVNTNWNIPDGFYTVGNSEKPTPEFQKAIIDSVRQVTHIAPADDEGKIIGAPVEQEGVIHYAGKELGLCMGLTDAPYVSTTEVYPDSANASPEECIEAQVAAVKGALEYMRKQ</sequence>
<comment type="caution">
    <text evidence="1">The sequence shown here is derived from an EMBL/GenBank/DDBJ whole genome shotgun (WGS) entry which is preliminary data.</text>
</comment>
<accession>A0ACD2HIC0</accession>
<keyword evidence="2" id="KW-1185">Reference proteome</keyword>
<name>A0ACD2HIC0_9GAMM</name>
<organism evidence="1 2">
    <name type="scientific">Pseudidiomarina tainanensis</name>
    <dbReference type="NCBI Taxonomy" id="502365"/>
    <lineage>
        <taxon>Bacteria</taxon>
        <taxon>Pseudomonadati</taxon>
        <taxon>Pseudomonadota</taxon>
        <taxon>Gammaproteobacteria</taxon>
        <taxon>Alteromonadales</taxon>
        <taxon>Idiomarinaceae</taxon>
        <taxon>Pseudidiomarina</taxon>
    </lineage>
</organism>
<proteinExistence type="predicted"/>
<evidence type="ECO:0000313" key="2">
    <source>
        <dbReference type="Proteomes" id="UP000293092"/>
    </source>
</evidence>
<dbReference type="Proteomes" id="UP000293092">
    <property type="component" value="Unassembled WGS sequence"/>
</dbReference>